<dbReference type="AlphaFoldDB" id="A0A9W7CPZ9"/>
<protein>
    <submittedName>
        <fullName evidence="2">Unnamed protein product</fullName>
    </submittedName>
</protein>
<name>A0A9W7CPZ9_9STRA</name>
<reference evidence="2" key="1">
    <citation type="submission" date="2023-04" db="EMBL/GenBank/DDBJ databases">
        <title>Phytophthora lilii NBRC 32176.</title>
        <authorList>
            <person name="Ichikawa N."/>
            <person name="Sato H."/>
            <person name="Tonouchi N."/>
        </authorList>
    </citation>
    <scope>NUCLEOTIDE SEQUENCE</scope>
    <source>
        <strain evidence="2">NBRC 32176</strain>
    </source>
</reference>
<feature type="region of interest" description="Disordered" evidence="1">
    <location>
        <begin position="1"/>
        <end position="25"/>
    </location>
</feature>
<organism evidence="2 3">
    <name type="scientific">Phytophthora lilii</name>
    <dbReference type="NCBI Taxonomy" id="2077276"/>
    <lineage>
        <taxon>Eukaryota</taxon>
        <taxon>Sar</taxon>
        <taxon>Stramenopiles</taxon>
        <taxon>Oomycota</taxon>
        <taxon>Peronosporomycetes</taxon>
        <taxon>Peronosporales</taxon>
        <taxon>Peronosporaceae</taxon>
        <taxon>Phytophthora</taxon>
    </lineage>
</organism>
<evidence type="ECO:0000256" key="1">
    <source>
        <dbReference type="SAM" id="MobiDB-lite"/>
    </source>
</evidence>
<dbReference type="EMBL" id="BSXW01001323">
    <property type="protein sequence ID" value="GMF35827.1"/>
    <property type="molecule type" value="Genomic_DNA"/>
</dbReference>
<proteinExistence type="predicted"/>
<keyword evidence="3" id="KW-1185">Reference proteome</keyword>
<gene>
    <name evidence="2" type="ORF">Plil01_001520600</name>
</gene>
<evidence type="ECO:0000313" key="2">
    <source>
        <dbReference type="EMBL" id="GMF35827.1"/>
    </source>
</evidence>
<accession>A0A9W7CPZ9</accession>
<evidence type="ECO:0000313" key="3">
    <source>
        <dbReference type="Proteomes" id="UP001165083"/>
    </source>
</evidence>
<comment type="caution">
    <text evidence="2">The sequence shown here is derived from an EMBL/GenBank/DDBJ whole genome shotgun (WGS) entry which is preliminary data.</text>
</comment>
<sequence>MGGAMPTPLTDLTRPRNGVASGPAAVAIPSRRPEVIGFQLSLRKFHAALAPYLIPLQRSPQNPDPLSPD</sequence>
<dbReference type="Proteomes" id="UP001165083">
    <property type="component" value="Unassembled WGS sequence"/>
</dbReference>